<evidence type="ECO:0000313" key="5">
    <source>
        <dbReference type="Ensembl" id="ENSCMIP00000000265.1"/>
    </source>
</evidence>
<dbReference type="InterPro" id="IPR036796">
    <property type="entry name" value="Ribosomal_uL11_N_sf"/>
</dbReference>
<proteinExistence type="inferred from homology"/>
<reference evidence="6" key="2">
    <citation type="journal article" date="2007" name="PLoS Biol.">
        <title>Survey sequencing and comparative analysis of the elephant shark (Callorhinchus milii) genome.</title>
        <authorList>
            <person name="Venkatesh B."/>
            <person name="Kirkness E.F."/>
            <person name="Loh Y.H."/>
            <person name="Halpern A.L."/>
            <person name="Lee A.P."/>
            <person name="Johnson J."/>
            <person name="Dandona N."/>
            <person name="Viswanathan L.D."/>
            <person name="Tay A."/>
            <person name="Venter J.C."/>
            <person name="Strausberg R.L."/>
            <person name="Brenner S."/>
        </authorList>
    </citation>
    <scope>NUCLEOTIDE SEQUENCE [LARGE SCALE GENOMIC DNA]</scope>
</reference>
<organism evidence="5 6">
    <name type="scientific">Callorhinchus milii</name>
    <name type="common">Ghost shark</name>
    <dbReference type="NCBI Taxonomy" id="7868"/>
    <lineage>
        <taxon>Eukaryota</taxon>
        <taxon>Metazoa</taxon>
        <taxon>Chordata</taxon>
        <taxon>Craniata</taxon>
        <taxon>Vertebrata</taxon>
        <taxon>Chondrichthyes</taxon>
        <taxon>Holocephali</taxon>
        <taxon>Chimaeriformes</taxon>
        <taxon>Callorhinchidae</taxon>
        <taxon>Callorhinchus</taxon>
    </lineage>
</organism>
<reference evidence="6" key="3">
    <citation type="journal article" date="2014" name="Nature">
        <title>Elephant shark genome provides unique insights into gnathostome evolution.</title>
        <authorList>
            <consortium name="International Elephant Shark Genome Sequencing Consortium"/>
            <person name="Venkatesh B."/>
            <person name="Lee A.P."/>
            <person name="Ravi V."/>
            <person name="Maurya A.K."/>
            <person name="Lian M.M."/>
            <person name="Swann J.B."/>
            <person name="Ohta Y."/>
            <person name="Flajnik M.F."/>
            <person name="Sutoh Y."/>
            <person name="Kasahara M."/>
            <person name="Hoon S."/>
            <person name="Gangu V."/>
            <person name="Roy S.W."/>
            <person name="Irimia M."/>
            <person name="Korzh V."/>
            <person name="Kondrychyn I."/>
            <person name="Lim Z.W."/>
            <person name="Tay B.H."/>
            <person name="Tohari S."/>
            <person name="Kong K.W."/>
            <person name="Ho S."/>
            <person name="Lorente-Galdos B."/>
            <person name="Quilez J."/>
            <person name="Marques-Bonet T."/>
            <person name="Raney B.J."/>
            <person name="Ingham P.W."/>
            <person name="Tay A."/>
            <person name="Hillier L.W."/>
            <person name="Minx P."/>
            <person name="Boehm T."/>
            <person name="Wilson R.K."/>
            <person name="Brenner S."/>
            <person name="Warren W.C."/>
        </authorList>
    </citation>
    <scope>NUCLEOTIDE SEQUENCE [LARGE SCALE GENOMIC DNA]</scope>
</reference>
<dbReference type="GO" id="GO:1990904">
    <property type="term" value="C:ribonucleoprotein complex"/>
    <property type="evidence" value="ECO:0007669"/>
    <property type="project" value="UniProtKB-KW"/>
</dbReference>
<dbReference type="AlphaFoldDB" id="A0A4W3GCH4"/>
<keyword evidence="6" id="KW-1185">Reference proteome</keyword>
<dbReference type="Ensembl" id="ENSCMIT00000000297.1">
    <property type="protein sequence ID" value="ENSCMIP00000000265.1"/>
    <property type="gene ID" value="ENSCMIG00000000203.1"/>
</dbReference>
<reference evidence="5" key="4">
    <citation type="submission" date="2025-08" db="UniProtKB">
        <authorList>
            <consortium name="Ensembl"/>
        </authorList>
    </citation>
    <scope>IDENTIFICATION</scope>
</reference>
<reference evidence="6" key="1">
    <citation type="journal article" date="2006" name="Science">
        <title>Ancient noncoding elements conserved in the human genome.</title>
        <authorList>
            <person name="Venkatesh B."/>
            <person name="Kirkness E.F."/>
            <person name="Loh Y.H."/>
            <person name="Halpern A.L."/>
            <person name="Lee A.P."/>
            <person name="Johnson J."/>
            <person name="Dandona N."/>
            <person name="Viswanathan L.D."/>
            <person name="Tay A."/>
            <person name="Venter J.C."/>
            <person name="Strausberg R.L."/>
            <person name="Brenner S."/>
        </authorList>
    </citation>
    <scope>NUCLEOTIDE SEQUENCE [LARGE SCALE GENOMIC DNA]</scope>
</reference>
<sequence>MKEGIPLPVRIVVKPDRTFRLDIRLPTVSYFLKAAAGIEKGAGRTGEGGAGGAGGGGGSEPTTLARRPGT</sequence>
<evidence type="ECO:0000256" key="3">
    <source>
        <dbReference type="ARBA" id="ARBA00023274"/>
    </source>
</evidence>
<feature type="compositionally biased region" description="Gly residues" evidence="4">
    <location>
        <begin position="43"/>
        <end position="59"/>
    </location>
</feature>
<feature type="region of interest" description="Disordered" evidence="4">
    <location>
        <begin position="41"/>
        <end position="70"/>
    </location>
</feature>
<accession>A0A4W3GCH4</accession>
<keyword evidence="2" id="KW-0689">Ribosomal protein</keyword>
<evidence type="ECO:0000256" key="2">
    <source>
        <dbReference type="ARBA" id="ARBA00022980"/>
    </source>
</evidence>
<dbReference type="Gene3D" id="3.30.1550.10">
    <property type="entry name" value="Ribosomal protein L11/L12, N-terminal domain"/>
    <property type="match status" value="1"/>
</dbReference>
<comment type="similarity">
    <text evidence="1">Belongs to the universal ribosomal protein uL11 family.</text>
</comment>
<evidence type="ECO:0000256" key="1">
    <source>
        <dbReference type="ARBA" id="ARBA00010537"/>
    </source>
</evidence>
<dbReference type="Proteomes" id="UP000314986">
    <property type="component" value="Unassembled WGS sequence"/>
</dbReference>
<dbReference type="GO" id="GO:0005840">
    <property type="term" value="C:ribosome"/>
    <property type="evidence" value="ECO:0007669"/>
    <property type="project" value="UniProtKB-KW"/>
</dbReference>
<name>A0A4W3GCH4_CALMI</name>
<protein>
    <submittedName>
        <fullName evidence="5">Uncharacterized protein</fullName>
    </submittedName>
</protein>
<evidence type="ECO:0000313" key="6">
    <source>
        <dbReference type="Proteomes" id="UP000314986"/>
    </source>
</evidence>
<keyword evidence="3" id="KW-0687">Ribonucleoprotein</keyword>
<reference evidence="5" key="5">
    <citation type="submission" date="2025-09" db="UniProtKB">
        <authorList>
            <consortium name="Ensembl"/>
        </authorList>
    </citation>
    <scope>IDENTIFICATION</scope>
</reference>
<evidence type="ECO:0000256" key="4">
    <source>
        <dbReference type="SAM" id="MobiDB-lite"/>
    </source>
</evidence>